<comment type="caution">
    <text evidence="9">The sequence shown here is derived from an EMBL/GenBank/DDBJ whole genome shotgun (WGS) entry which is preliminary data.</text>
</comment>
<dbReference type="InterPro" id="IPR001330">
    <property type="entry name" value="Prenyltrans"/>
</dbReference>
<evidence type="ECO:0000256" key="1">
    <source>
        <dbReference type="ARBA" id="ARBA00001947"/>
    </source>
</evidence>
<organism evidence="9 10">
    <name type="scientific">Cucumis melo var. makuwa</name>
    <name type="common">Oriental melon</name>
    <dbReference type="NCBI Taxonomy" id="1194695"/>
    <lineage>
        <taxon>Eukaryota</taxon>
        <taxon>Viridiplantae</taxon>
        <taxon>Streptophyta</taxon>
        <taxon>Embryophyta</taxon>
        <taxon>Tracheophyta</taxon>
        <taxon>Spermatophyta</taxon>
        <taxon>Magnoliopsida</taxon>
        <taxon>eudicotyledons</taxon>
        <taxon>Gunneridae</taxon>
        <taxon>Pentapetalae</taxon>
        <taxon>rosids</taxon>
        <taxon>fabids</taxon>
        <taxon>Cucurbitales</taxon>
        <taxon>Cucurbitaceae</taxon>
        <taxon>Benincaseae</taxon>
        <taxon>Cucumis</taxon>
    </lineage>
</organism>
<dbReference type="STRING" id="1194695.A0A5A7TWM2"/>
<dbReference type="Gene3D" id="1.50.10.20">
    <property type="match status" value="1"/>
</dbReference>
<evidence type="ECO:0000256" key="2">
    <source>
        <dbReference type="ARBA" id="ARBA00010497"/>
    </source>
</evidence>
<dbReference type="InterPro" id="IPR045089">
    <property type="entry name" value="PGGT1B-like"/>
</dbReference>
<dbReference type="Pfam" id="PF00432">
    <property type="entry name" value="Prenyltrans"/>
    <property type="match status" value="1"/>
</dbReference>
<dbReference type="GO" id="GO:0046872">
    <property type="term" value="F:metal ion binding"/>
    <property type="evidence" value="ECO:0007669"/>
    <property type="project" value="UniProtKB-KW"/>
</dbReference>
<evidence type="ECO:0000256" key="3">
    <source>
        <dbReference type="ARBA" id="ARBA00022602"/>
    </source>
</evidence>
<gene>
    <name evidence="9" type="ORF">E6C27_scaffold115G00210</name>
</gene>
<dbReference type="GO" id="GO:0005965">
    <property type="term" value="C:protein farnesyltransferase complex"/>
    <property type="evidence" value="ECO:0007669"/>
    <property type="project" value="TreeGrafter"/>
</dbReference>
<keyword evidence="6" id="KW-0677">Repeat</keyword>
<dbReference type="PANTHER" id="PTHR11774:SF6">
    <property type="entry name" value="PROTEIN FARNESYLTRANSFERASE SUBUNIT BETA"/>
    <property type="match status" value="1"/>
</dbReference>
<keyword evidence="5" id="KW-0479">Metal-binding</keyword>
<evidence type="ECO:0000256" key="5">
    <source>
        <dbReference type="ARBA" id="ARBA00022723"/>
    </source>
</evidence>
<feature type="domain" description="Prenyltransferase alpha-alpha toroid" evidence="8">
    <location>
        <begin position="44"/>
        <end position="146"/>
    </location>
</feature>
<dbReference type="AlphaFoldDB" id="A0A5A7TWM2"/>
<dbReference type="Proteomes" id="UP000321393">
    <property type="component" value="Unassembled WGS sequence"/>
</dbReference>
<reference evidence="9 10" key="1">
    <citation type="submission" date="2019-08" db="EMBL/GenBank/DDBJ databases">
        <title>Draft genome sequences of two oriental melons (Cucumis melo L. var makuwa).</title>
        <authorList>
            <person name="Kwon S.-Y."/>
        </authorList>
    </citation>
    <scope>NUCLEOTIDE SEQUENCE [LARGE SCALE GENOMIC DNA]</scope>
    <source>
        <strain evidence="10">cv. SW 3</strain>
        <tissue evidence="9">Leaf</tissue>
    </source>
</reference>
<protein>
    <submittedName>
        <fullName evidence="9">Protein farnesyltransferase subunit beta-like</fullName>
    </submittedName>
</protein>
<name>A0A5A7TWM2_CUCMM</name>
<evidence type="ECO:0000313" key="9">
    <source>
        <dbReference type="EMBL" id="KAA0047560.1"/>
    </source>
</evidence>
<evidence type="ECO:0000313" key="10">
    <source>
        <dbReference type="Proteomes" id="UP000321393"/>
    </source>
</evidence>
<dbReference type="EMBL" id="SSTE01013117">
    <property type="protein sequence ID" value="KAA0047560.1"/>
    <property type="molecule type" value="Genomic_DNA"/>
</dbReference>
<keyword evidence="7" id="KW-0862">Zinc</keyword>
<evidence type="ECO:0000256" key="7">
    <source>
        <dbReference type="ARBA" id="ARBA00022833"/>
    </source>
</evidence>
<dbReference type="OrthoDB" id="4062651at2759"/>
<dbReference type="SUPFAM" id="SSF48239">
    <property type="entry name" value="Terpenoid cyclases/Protein prenyltransferases"/>
    <property type="match status" value="1"/>
</dbReference>
<comment type="similarity">
    <text evidence="2">Belongs to the protein prenyltransferase subunit beta family.</text>
</comment>
<dbReference type="InterPro" id="IPR008930">
    <property type="entry name" value="Terpenoid_cyclase/PrenylTrfase"/>
</dbReference>
<keyword evidence="3" id="KW-0637">Prenyltransferase</keyword>
<keyword evidence="4" id="KW-0808">Transferase</keyword>
<accession>A0A5A7TWM2</accession>
<evidence type="ECO:0000256" key="6">
    <source>
        <dbReference type="ARBA" id="ARBA00022737"/>
    </source>
</evidence>
<sequence length="150" mass="16484">MDSLHPISPLPLDADYCNPSSSLKSQQIKKSCFTCRSSEQERLDGPGGTLATVTEFMVNGSLWNVLIMFLFQCSFEGGIAGEPGSEAHGGYTFCGLATLILINEVHQFDLRSLLDWLVFCQASLECGFHGRTNKLVDGCYSFWQVSFGIV</sequence>
<evidence type="ECO:0000259" key="8">
    <source>
        <dbReference type="Pfam" id="PF00432"/>
    </source>
</evidence>
<dbReference type="GO" id="GO:0004660">
    <property type="term" value="F:protein farnesyltransferase activity"/>
    <property type="evidence" value="ECO:0007669"/>
    <property type="project" value="TreeGrafter"/>
</dbReference>
<comment type="cofactor">
    <cofactor evidence="1">
        <name>Zn(2+)</name>
        <dbReference type="ChEBI" id="CHEBI:29105"/>
    </cofactor>
</comment>
<dbReference type="PANTHER" id="PTHR11774">
    <property type="entry name" value="GERANYLGERANYL TRANSFERASE TYPE BETA SUBUNIT"/>
    <property type="match status" value="1"/>
</dbReference>
<proteinExistence type="inferred from homology"/>
<evidence type="ECO:0000256" key="4">
    <source>
        <dbReference type="ARBA" id="ARBA00022679"/>
    </source>
</evidence>